<sequence length="61" mass="7159">MRRGRDEASIKRVGGARVDLYERGIVYERKCVLLDATTRVGTLFLLRFYRIVRNRSTPKMV</sequence>
<protein>
    <submittedName>
        <fullName evidence="1">Uncharacterized protein</fullName>
    </submittedName>
</protein>
<proteinExistence type="predicted"/>
<dbReference type="Proteomes" id="UP000054845">
    <property type="component" value="Unassembled WGS sequence"/>
</dbReference>
<organism evidence="1 2">
    <name type="scientific">Ceraceosorus bombacis</name>
    <dbReference type="NCBI Taxonomy" id="401625"/>
    <lineage>
        <taxon>Eukaryota</taxon>
        <taxon>Fungi</taxon>
        <taxon>Dikarya</taxon>
        <taxon>Basidiomycota</taxon>
        <taxon>Ustilaginomycotina</taxon>
        <taxon>Exobasidiomycetes</taxon>
        <taxon>Ceraceosorales</taxon>
        <taxon>Ceraceosoraceae</taxon>
        <taxon>Ceraceosorus</taxon>
    </lineage>
</organism>
<evidence type="ECO:0000313" key="2">
    <source>
        <dbReference type="Proteomes" id="UP000054845"/>
    </source>
</evidence>
<evidence type="ECO:0000313" key="1">
    <source>
        <dbReference type="EMBL" id="CEH16917.1"/>
    </source>
</evidence>
<accession>A0A0P1BKQ0</accession>
<reference evidence="1 2" key="1">
    <citation type="submission" date="2014-09" db="EMBL/GenBank/DDBJ databases">
        <authorList>
            <person name="Magalhaes I.L.F."/>
            <person name="Oliveira U."/>
            <person name="Santos F.R."/>
            <person name="Vidigal T.H.D.A."/>
            <person name="Brescovit A.D."/>
            <person name="Santos A.J."/>
        </authorList>
    </citation>
    <scope>NUCLEOTIDE SEQUENCE [LARGE SCALE GENOMIC DNA]</scope>
</reference>
<name>A0A0P1BKQ0_9BASI</name>
<dbReference type="AlphaFoldDB" id="A0A0P1BKQ0"/>
<dbReference type="EMBL" id="CCYA01000253">
    <property type="protein sequence ID" value="CEH16917.1"/>
    <property type="molecule type" value="Genomic_DNA"/>
</dbReference>
<keyword evidence="2" id="KW-1185">Reference proteome</keyword>